<proteinExistence type="inferred from homology"/>
<dbReference type="Gene3D" id="3.30.70.1060">
    <property type="entry name" value="Dimeric alpha+beta barrel"/>
    <property type="match status" value="1"/>
</dbReference>
<reference evidence="3 4" key="1">
    <citation type="journal article" date="2018" name="J. Microbiol.">
        <title>Leifsonia flava sp. nov., a novel actinobacterium isolated from the rhizosphere of Aquilegia viridiflora.</title>
        <authorList>
            <person name="Cai Y."/>
            <person name="Tao W.Z."/>
            <person name="Ma Y.J."/>
            <person name="Cheng J."/>
            <person name="Zhang M.Y."/>
            <person name="Zhang Y.X."/>
        </authorList>
    </citation>
    <scope>NUCLEOTIDE SEQUENCE [LARGE SCALE GENOMIC DNA]</scope>
    <source>
        <strain evidence="3 4">SYP-B2174</strain>
    </source>
</reference>
<dbReference type="RefSeq" id="WP_135121297.1">
    <property type="nucleotide sequence ID" value="NZ_SPQZ01000006.1"/>
</dbReference>
<name>A0A4Y9QSA2_9MICO</name>
<dbReference type="SUPFAM" id="SSF54909">
    <property type="entry name" value="Dimeric alpha+beta barrel"/>
    <property type="match status" value="1"/>
</dbReference>
<dbReference type="EMBL" id="SPQZ01000006">
    <property type="protein sequence ID" value="TFV95354.1"/>
    <property type="molecule type" value="Genomic_DNA"/>
</dbReference>
<keyword evidence="4" id="KW-1185">Reference proteome</keyword>
<dbReference type="InterPro" id="IPR005545">
    <property type="entry name" value="YCII"/>
</dbReference>
<comment type="similarity">
    <text evidence="1">Belongs to the YciI family.</text>
</comment>
<gene>
    <name evidence="3" type="ORF">E4M00_15000</name>
</gene>
<protein>
    <submittedName>
        <fullName evidence="3">YciI family protein</fullName>
    </submittedName>
</protein>
<feature type="domain" description="YCII-related" evidence="2">
    <location>
        <begin position="1"/>
        <end position="116"/>
    </location>
</feature>
<dbReference type="PANTHER" id="PTHR35174:SF3">
    <property type="entry name" value="BLL7171 PROTEIN"/>
    <property type="match status" value="1"/>
</dbReference>
<dbReference type="PANTHER" id="PTHR35174">
    <property type="entry name" value="BLL7171 PROTEIN-RELATED"/>
    <property type="match status" value="1"/>
</dbReference>
<sequence>MKYLILIKSNPEWAGAFASFTPEQQAEGMALYEQLFADLQESGELVDAEQLAAPETARVVSVGADGPVASDGPFIEAKEWFGGYYIVDVASLDRAVEIAGRLPEAQGGMVSVHPVMANAGMEL</sequence>
<evidence type="ECO:0000313" key="4">
    <source>
        <dbReference type="Proteomes" id="UP000298127"/>
    </source>
</evidence>
<organism evidence="3 4">
    <name type="scientific">Orlajensenia leifsoniae</name>
    <dbReference type="NCBI Taxonomy" id="2561933"/>
    <lineage>
        <taxon>Bacteria</taxon>
        <taxon>Bacillati</taxon>
        <taxon>Actinomycetota</taxon>
        <taxon>Actinomycetes</taxon>
        <taxon>Micrococcales</taxon>
        <taxon>Microbacteriaceae</taxon>
        <taxon>Orlajensenia</taxon>
    </lineage>
</organism>
<evidence type="ECO:0000256" key="1">
    <source>
        <dbReference type="ARBA" id="ARBA00007689"/>
    </source>
</evidence>
<dbReference type="Pfam" id="PF03795">
    <property type="entry name" value="YCII"/>
    <property type="match status" value="1"/>
</dbReference>
<dbReference type="AlphaFoldDB" id="A0A4Y9QSA2"/>
<evidence type="ECO:0000313" key="3">
    <source>
        <dbReference type="EMBL" id="TFV95354.1"/>
    </source>
</evidence>
<comment type="caution">
    <text evidence="3">The sequence shown here is derived from an EMBL/GenBank/DDBJ whole genome shotgun (WGS) entry which is preliminary data.</text>
</comment>
<dbReference type="Proteomes" id="UP000298127">
    <property type="component" value="Unassembled WGS sequence"/>
</dbReference>
<dbReference type="InterPro" id="IPR011008">
    <property type="entry name" value="Dimeric_a/b-barrel"/>
</dbReference>
<accession>A0A4Y9QSA2</accession>
<evidence type="ECO:0000259" key="2">
    <source>
        <dbReference type="Pfam" id="PF03795"/>
    </source>
</evidence>